<proteinExistence type="predicted"/>
<keyword evidence="2" id="KW-1185">Reference proteome</keyword>
<reference evidence="1" key="1">
    <citation type="journal article" date="2022" name="Toxins">
        <title>Genomic Analysis of Sphingopyxis sp. USTB-05 for Biodegrading Cyanobacterial Hepatotoxins.</title>
        <authorList>
            <person name="Liu C."/>
            <person name="Xu Q."/>
            <person name="Zhao Z."/>
            <person name="Zhang H."/>
            <person name="Liu X."/>
            <person name="Yin C."/>
            <person name="Liu Y."/>
            <person name="Yan H."/>
        </authorList>
    </citation>
    <scope>NUCLEOTIDE SEQUENCE</scope>
    <source>
        <strain evidence="1">NBD5</strain>
    </source>
</reference>
<evidence type="ECO:0000313" key="1">
    <source>
        <dbReference type="EMBL" id="USI75248.1"/>
    </source>
</evidence>
<dbReference type="EMBL" id="CP084933">
    <property type="protein sequence ID" value="USI75248.1"/>
    <property type="molecule type" value="Genomic_DNA"/>
</dbReference>
<geneLocation type="plasmid" evidence="1 2">
    <name>p2</name>
</geneLocation>
<evidence type="ECO:0000313" key="2">
    <source>
        <dbReference type="Proteomes" id="UP001056937"/>
    </source>
</evidence>
<accession>A0ABY4XEC9</accession>
<protein>
    <submittedName>
        <fullName evidence="1">Uncharacterized protein</fullName>
    </submittedName>
</protein>
<gene>
    <name evidence="1" type="ORF">LHA26_19920</name>
</gene>
<organism evidence="1 2">
    <name type="scientific">Sphingomonas morindae</name>
    <dbReference type="NCBI Taxonomy" id="1541170"/>
    <lineage>
        <taxon>Bacteria</taxon>
        <taxon>Pseudomonadati</taxon>
        <taxon>Pseudomonadota</taxon>
        <taxon>Alphaproteobacteria</taxon>
        <taxon>Sphingomonadales</taxon>
        <taxon>Sphingomonadaceae</taxon>
        <taxon>Sphingomonas</taxon>
    </lineage>
</organism>
<dbReference type="RefSeq" id="WP_252169055.1">
    <property type="nucleotide sequence ID" value="NZ_CP084933.1"/>
</dbReference>
<name>A0ABY4XEC9_9SPHN</name>
<keyword evidence="1" id="KW-0614">Plasmid</keyword>
<dbReference type="Proteomes" id="UP001056937">
    <property type="component" value="Plasmid p2"/>
</dbReference>
<sequence length="172" mass="18507">MIEIVEKSLSSICQYEILVPSGYDAVRGKPLEGGEITFYRPDQPPEPPPRLTAADQVGAWPVLEGYVTRGTWPIYTAYGQMFVALMRPSNSRSSQDTAIVIFSSKLGLTPAKILASVRGSYSSVSVMPNIHGTGCGFALTGHGSGGSLEEVSFWMDGQTEDDLATQFATPLK</sequence>